<dbReference type="Proteomes" id="UP000507470">
    <property type="component" value="Unassembled WGS sequence"/>
</dbReference>
<reference evidence="1 2" key="1">
    <citation type="submission" date="2020-06" db="EMBL/GenBank/DDBJ databases">
        <authorList>
            <person name="Li R."/>
            <person name="Bekaert M."/>
        </authorList>
    </citation>
    <scope>NUCLEOTIDE SEQUENCE [LARGE SCALE GENOMIC DNA]</scope>
    <source>
        <strain evidence="2">wild</strain>
    </source>
</reference>
<evidence type="ECO:0000313" key="2">
    <source>
        <dbReference type="Proteomes" id="UP000507470"/>
    </source>
</evidence>
<sequence>MKTSDNAYRHDKNILTTSTIAYGFIIDKIPSNVIGPAAKAEKVKRPSISTAGTIEEWAYFESRWSDFVEATKITGRDKVVQLLECCDEQLRKNLKRSAGEIITQFVEAKDSGKRSASTLLDSQMDQAAIRSYKKAKQTAMRDNMKFVHIVANRNTAKVHQLVSVNQIALHIAISVETATVNTPLKREACIARRMISDSFPTIGEIDKTQPTLGTENHQNISNKIGSVNGLATTCDCPKWKLPPPMPTKLPYPASEANLAKMKQFPMDY</sequence>
<dbReference type="OrthoDB" id="6143850at2759"/>
<dbReference type="EMBL" id="CACVKT020005120">
    <property type="protein sequence ID" value="CAC5393222.1"/>
    <property type="molecule type" value="Genomic_DNA"/>
</dbReference>
<accession>A0A6J8CCK5</accession>
<name>A0A6J8CCK5_MYTCO</name>
<dbReference type="AlphaFoldDB" id="A0A6J8CCK5"/>
<keyword evidence="2" id="KW-1185">Reference proteome</keyword>
<gene>
    <name evidence="1" type="ORF">MCOR_28098</name>
</gene>
<protein>
    <submittedName>
        <fullName evidence="1">Uncharacterized protein</fullName>
    </submittedName>
</protein>
<proteinExistence type="predicted"/>
<organism evidence="1 2">
    <name type="scientific">Mytilus coruscus</name>
    <name type="common">Sea mussel</name>
    <dbReference type="NCBI Taxonomy" id="42192"/>
    <lineage>
        <taxon>Eukaryota</taxon>
        <taxon>Metazoa</taxon>
        <taxon>Spiralia</taxon>
        <taxon>Lophotrochozoa</taxon>
        <taxon>Mollusca</taxon>
        <taxon>Bivalvia</taxon>
        <taxon>Autobranchia</taxon>
        <taxon>Pteriomorphia</taxon>
        <taxon>Mytilida</taxon>
        <taxon>Mytiloidea</taxon>
        <taxon>Mytilidae</taxon>
        <taxon>Mytilinae</taxon>
        <taxon>Mytilus</taxon>
    </lineage>
</organism>
<evidence type="ECO:0000313" key="1">
    <source>
        <dbReference type="EMBL" id="CAC5393222.1"/>
    </source>
</evidence>